<dbReference type="InterPro" id="IPR016152">
    <property type="entry name" value="PTrfase/Anion_transptr"/>
</dbReference>
<feature type="domain" description="PTS EIIA type-2" evidence="6">
    <location>
        <begin position="516"/>
        <end position="655"/>
    </location>
</feature>
<evidence type="ECO:0000256" key="3">
    <source>
        <dbReference type="ARBA" id="ARBA00023015"/>
    </source>
</evidence>
<dbReference type="Pfam" id="PF00359">
    <property type="entry name" value="PTS_EIIA_2"/>
    <property type="match status" value="1"/>
</dbReference>
<dbReference type="CDD" id="cd05568">
    <property type="entry name" value="PTS_IIB_bgl_like"/>
    <property type="match status" value="1"/>
</dbReference>
<dbReference type="Pfam" id="PF00874">
    <property type="entry name" value="PRD"/>
    <property type="match status" value="2"/>
</dbReference>
<evidence type="ECO:0000256" key="1">
    <source>
        <dbReference type="ARBA" id="ARBA00022679"/>
    </source>
</evidence>
<dbReference type="SUPFAM" id="SSF52794">
    <property type="entry name" value="PTS system IIB component-like"/>
    <property type="match status" value="1"/>
</dbReference>
<feature type="domain" description="PRD" evidence="8">
    <location>
        <begin position="305"/>
        <end position="412"/>
    </location>
</feature>
<proteinExistence type="predicted"/>
<dbReference type="InterPro" id="IPR036388">
    <property type="entry name" value="WH-like_DNA-bd_sf"/>
</dbReference>
<dbReference type="CDD" id="cd00211">
    <property type="entry name" value="PTS_IIA_fru"/>
    <property type="match status" value="1"/>
</dbReference>
<dbReference type="GO" id="GO:0006355">
    <property type="term" value="P:regulation of DNA-templated transcription"/>
    <property type="evidence" value="ECO:0007669"/>
    <property type="project" value="InterPro"/>
</dbReference>
<dbReference type="RefSeq" id="WP_181555300.1">
    <property type="nucleotide sequence ID" value="NZ_JACDUT010000003.1"/>
</dbReference>
<dbReference type="SUPFAM" id="SSF55804">
    <property type="entry name" value="Phoshotransferase/anion transport protein"/>
    <property type="match status" value="1"/>
</dbReference>
<dbReference type="SUPFAM" id="SSF63520">
    <property type="entry name" value="PTS-regulatory domain, PRD"/>
    <property type="match status" value="2"/>
</dbReference>
<dbReference type="EMBL" id="JACDUT010000003">
    <property type="protein sequence ID" value="MBA2874380.1"/>
    <property type="molecule type" value="Genomic_DNA"/>
</dbReference>
<organism evidence="9 10">
    <name type="scientific">Thermaerobacillus caldiproteolyticus</name>
    <dbReference type="NCBI Taxonomy" id="247480"/>
    <lineage>
        <taxon>Bacteria</taxon>
        <taxon>Bacillati</taxon>
        <taxon>Bacillota</taxon>
        <taxon>Bacilli</taxon>
        <taxon>Bacillales</taxon>
        <taxon>Anoxybacillaceae</taxon>
        <taxon>Thermaerobacillus</taxon>
    </lineage>
</organism>
<dbReference type="PROSITE" id="PS51099">
    <property type="entry name" value="PTS_EIIB_TYPE_2"/>
    <property type="match status" value="1"/>
</dbReference>
<dbReference type="SUPFAM" id="SSF46785">
    <property type="entry name" value="Winged helix' DNA-binding domain"/>
    <property type="match status" value="2"/>
</dbReference>
<dbReference type="PROSITE" id="PS00372">
    <property type="entry name" value="PTS_EIIA_TYPE_2_HIS"/>
    <property type="match status" value="1"/>
</dbReference>
<feature type="domain" description="PRD" evidence="8">
    <location>
        <begin position="188"/>
        <end position="293"/>
    </location>
</feature>
<dbReference type="GO" id="GO:0009401">
    <property type="term" value="P:phosphoenolpyruvate-dependent sugar phosphotransferase system"/>
    <property type="evidence" value="ECO:0007669"/>
    <property type="project" value="InterPro"/>
</dbReference>
<evidence type="ECO:0000259" key="6">
    <source>
        <dbReference type="PROSITE" id="PS51094"/>
    </source>
</evidence>
<dbReference type="Proteomes" id="UP000523087">
    <property type="component" value="Unassembled WGS sequence"/>
</dbReference>
<evidence type="ECO:0000256" key="5">
    <source>
        <dbReference type="ARBA" id="ARBA00023163"/>
    </source>
</evidence>
<dbReference type="InterPro" id="IPR036390">
    <property type="entry name" value="WH_DNA-bd_sf"/>
</dbReference>
<evidence type="ECO:0000313" key="9">
    <source>
        <dbReference type="EMBL" id="MBA2874380.1"/>
    </source>
</evidence>
<evidence type="ECO:0000256" key="2">
    <source>
        <dbReference type="ARBA" id="ARBA00022737"/>
    </source>
</evidence>
<keyword evidence="4" id="KW-0010">Activator</keyword>
<name>A0A7V9Z5N3_9BACL</name>
<dbReference type="Gene3D" id="1.10.1790.10">
    <property type="entry name" value="PRD domain"/>
    <property type="match status" value="2"/>
</dbReference>
<dbReference type="InterPro" id="IPR050661">
    <property type="entry name" value="BglG_antiterminators"/>
</dbReference>
<dbReference type="Gene3D" id="3.40.930.10">
    <property type="entry name" value="Mannitol-specific EII, Chain A"/>
    <property type="match status" value="1"/>
</dbReference>
<dbReference type="Gene3D" id="1.10.10.10">
    <property type="entry name" value="Winged helix-like DNA-binding domain superfamily/Winged helix DNA-binding domain"/>
    <property type="match status" value="2"/>
</dbReference>
<dbReference type="Pfam" id="PF08279">
    <property type="entry name" value="HTH_11"/>
    <property type="match status" value="1"/>
</dbReference>
<dbReference type="AlphaFoldDB" id="A0A7V9Z5N3"/>
<dbReference type="Gene3D" id="3.40.50.2300">
    <property type="match status" value="1"/>
</dbReference>
<keyword evidence="2" id="KW-0677">Repeat</keyword>
<dbReference type="PANTHER" id="PTHR30185:SF12">
    <property type="entry name" value="TRANSCRIPTIONAL REGULATOR MANR"/>
    <property type="match status" value="1"/>
</dbReference>
<comment type="caution">
    <text evidence="9">The sequence shown here is derived from an EMBL/GenBank/DDBJ whole genome shotgun (WGS) entry which is preliminary data.</text>
</comment>
<dbReference type="PROSITE" id="PS51372">
    <property type="entry name" value="PRD_2"/>
    <property type="match status" value="2"/>
</dbReference>
<dbReference type="InterPro" id="IPR013196">
    <property type="entry name" value="HTH_11"/>
</dbReference>
<evidence type="ECO:0000313" key="10">
    <source>
        <dbReference type="Proteomes" id="UP000523087"/>
    </source>
</evidence>
<protein>
    <submittedName>
        <fullName evidence="9">Activator of the mannose operon (Transcriptional antiterminator)</fullName>
    </submittedName>
</protein>
<keyword evidence="3" id="KW-0805">Transcription regulation</keyword>
<evidence type="ECO:0000259" key="8">
    <source>
        <dbReference type="PROSITE" id="PS51372"/>
    </source>
</evidence>
<reference evidence="9 10" key="1">
    <citation type="submission" date="2020-07" db="EMBL/GenBank/DDBJ databases">
        <title>Genomic Encyclopedia of Type Strains, Phase IV (KMG-IV): sequencing the most valuable type-strain genomes for metagenomic binning, comparative biology and taxonomic classification.</title>
        <authorList>
            <person name="Goeker M."/>
        </authorList>
    </citation>
    <scope>NUCLEOTIDE SEQUENCE [LARGE SCALE GENOMIC DNA]</scope>
    <source>
        <strain evidence="9 10">DSM 15730</strain>
    </source>
</reference>
<keyword evidence="1" id="KW-0808">Transferase</keyword>
<sequence>MLSRHKQLLKHLLTTNAYTSVTSLANELVCSEKTIRNDLKALDEFLLQKYPHIVIERKPSIGVIVKGDEKEKQKLFRDLSLLDEKDVSQDYRKLQLIKALLTADKPVTMQQLANQFYVSKSAISYDLEEIEDWLQSFGLTLIRKPHLGLKVEGTEKAWRSALSQLVELLVDHSYYILDAKQLKMIEDVLQPYELALIEKEIRQMDESLDFRLTDQSVVSLTVHIAIAVKRIKKGHSIRMDKSQLQELQTKTEYLLAEQLAKRIEQWLAVKIPKEEIGYITLHFLGARVRYDQIHIKEGIEHLLKKVDRESLEIVRELIKEISLHTNERLCDDKELLVGLTIHFHSTLNRLRNGLSVKNPMLKEIKRMYCYPFELVLSLITKVEQKANVIIPEDEVAYIVLHVQAALERLQHKKEKTRVVIVCATGSGTSQLIEAKISASFPELEIVEVTSIAKLNEVIAAKEPDLLLSTVPLDYTPVPVMTVSPLLPKHELEMLKQFIYRVSHFAEETHRYETLQQFIDPNLIFLDVSFTDRLEIIEYVANELYKHGYVEEPYGESAKERETLSSTYIGGGIAIPHGQVQWINQSVIAIARLSSAIDWDGEKVKFVFMIAHNFHDNETIKKLFQELSDLSEDEETLKQLALSTTIDEFYESVNKKTRGLV</sequence>
<feature type="domain" description="PTS EIIB type-2" evidence="7">
    <location>
        <begin position="416"/>
        <end position="506"/>
    </location>
</feature>
<dbReference type="InterPro" id="IPR036095">
    <property type="entry name" value="PTS_EIIB-like_sf"/>
</dbReference>
<accession>A0A7V9Z5N3</accession>
<dbReference type="InterPro" id="IPR013011">
    <property type="entry name" value="PTS_EIIB_2"/>
</dbReference>
<keyword evidence="10" id="KW-1185">Reference proteome</keyword>
<keyword evidence="5" id="KW-0804">Transcription</keyword>
<dbReference type="PROSITE" id="PS51094">
    <property type="entry name" value="PTS_EIIA_TYPE_2"/>
    <property type="match status" value="1"/>
</dbReference>
<dbReference type="InterPro" id="IPR036634">
    <property type="entry name" value="PRD_sf"/>
</dbReference>
<evidence type="ECO:0000256" key="4">
    <source>
        <dbReference type="ARBA" id="ARBA00023159"/>
    </source>
</evidence>
<dbReference type="InterPro" id="IPR002178">
    <property type="entry name" value="PTS_EIIA_type-2_dom"/>
</dbReference>
<dbReference type="InterPro" id="IPR011608">
    <property type="entry name" value="PRD"/>
</dbReference>
<evidence type="ECO:0000259" key="7">
    <source>
        <dbReference type="PROSITE" id="PS51099"/>
    </source>
</evidence>
<dbReference type="InterPro" id="IPR007737">
    <property type="entry name" value="Mga_HTH"/>
</dbReference>
<dbReference type="GO" id="GO:0008982">
    <property type="term" value="F:protein-N(PI)-phosphohistidine-sugar phosphotransferase activity"/>
    <property type="evidence" value="ECO:0007669"/>
    <property type="project" value="InterPro"/>
</dbReference>
<gene>
    <name evidence="9" type="ORF">HNR31_001150</name>
</gene>
<dbReference type="PANTHER" id="PTHR30185">
    <property type="entry name" value="CRYPTIC BETA-GLUCOSIDE BGL OPERON ANTITERMINATOR"/>
    <property type="match status" value="1"/>
</dbReference>
<dbReference type="Pfam" id="PF05043">
    <property type="entry name" value="Mga"/>
    <property type="match status" value="1"/>
</dbReference>